<dbReference type="PROSITE" id="PS50885">
    <property type="entry name" value="HAMP"/>
    <property type="match status" value="1"/>
</dbReference>
<dbReference type="GO" id="GO:0006935">
    <property type="term" value="P:chemotaxis"/>
    <property type="evidence" value="ECO:0007669"/>
    <property type="project" value="InterPro"/>
</dbReference>
<evidence type="ECO:0000256" key="4">
    <source>
        <dbReference type="SAM" id="Phobius"/>
    </source>
</evidence>
<dbReference type="GO" id="GO:0016020">
    <property type="term" value="C:membrane"/>
    <property type="evidence" value="ECO:0007669"/>
    <property type="project" value="InterPro"/>
</dbReference>
<dbReference type="AlphaFoldDB" id="A0A1H7C9Q3"/>
<evidence type="ECO:0000256" key="1">
    <source>
        <dbReference type="ARBA" id="ARBA00023224"/>
    </source>
</evidence>
<dbReference type="SMART" id="SM00304">
    <property type="entry name" value="HAMP"/>
    <property type="match status" value="1"/>
</dbReference>
<dbReference type="PANTHER" id="PTHR32089">
    <property type="entry name" value="METHYL-ACCEPTING CHEMOTAXIS PROTEIN MCPB"/>
    <property type="match status" value="1"/>
</dbReference>
<dbReference type="InterPro" id="IPR004090">
    <property type="entry name" value="Chemotax_Me-accpt_rcpt"/>
</dbReference>
<dbReference type="Pfam" id="PF12729">
    <property type="entry name" value="4HB_MCP_1"/>
    <property type="match status" value="1"/>
</dbReference>
<dbReference type="PRINTS" id="PR00260">
    <property type="entry name" value="CHEMTRNSDUCR"/>
</dbReference>
<dbReference type="Proteomes" id="UP000199662">
    <property type="component" value="Unassembled WGS sequence"/>
</dbReference>
<keyword evidence="1 3" id="KW-0807">Transducer</keyword>
<comment type="similarity">
    <text evidence="2">Belongs to the methyl-accepting chemotaxis (MCP) protein family.</text>
</comment>
<dbReference type="Pfam" id="PF00672">
    <property type="entry name" value="HAMP"/>
    <property type="match status" value="1"/>
</dbReference>
<name>A0A1H7C9Q3_9FIRM</name>
<feature type="domain" description="HAMP" evidence="6">
    <location>
        <begin position="204"/>
        <end position="257"/>
    </location>
</feature>
<dbReference type="RefSeq" id="WP_091834425.1">
    <property type="nucleotide sequence ID" value="NZ_FNZK01000020.1"/>
</dbReference>
<keyword evidence="4" id="KW-1133">Transmembrane helix</keyword>
<dbReference type="GO" id="GO:0007165">
    <property type="term" value="P:signal transduction"/>
    <property type="evidence" value="ECO:0007669"/>
    <property type="project" value="UniProtKB-KW"/>
</dbReference>
<dbReference type="CDD" id="cd11386">
    <property type="entry name" value="MCP_signal"/>
    <property type="match status" value="1"/>
</dbReference>
<dbReference type="STRING" id="84035.SAMN05660742_12067"/>
<evidence type="ECO:0000256" key="3">
    <source>
        <dbReference type="PROSITE-ProRule" id="PRU00284"/>
    </source>
</evidence>
<dbReference type="Gene3D" id="6.10.340.10">
    <property type="match status" value="1"/>
</dbReference>
<accession>A0A1H7C9Q3</accession>
<organism evidence="7 8">
    <name type="scientific">Propionispira arboris</name>
    <dbReference type="NCBI Taxonomy" id="84035"/>
    <lineage>
        <taxon>Bacteria</taxon>
        <taxon>Bacillati</taxon>
        <taxon>Bacillota</taxon>
        <taxon>Negativicutes</taxon>
        <taxon>Selenomonadales</taxon>
        <taxon>Selenomonadaceae</taxon>
        <taxon>Propionispira</taxon>
    </lineage>
</organism>
<gene>
    <name evidence="7" type="ORF">SAMN05660742_12067</name>
</gene>
<dbReference type="SUPFAM" id="SSF58104">
    <property type="entry name" value="Methyl-accepting chemotaxis protein (MCP) signaling domain"/>
    <property type="match status" value="1"/>
</dbReference>
<dbReference type="GO" id="GO:0004888">
    <property type="term" value="F:transmembrane signaling receptor activity"/>
    <property type="evidence" value="ECO:0007669"/>
    <property type="project" value="InterPro"/>
</dbReference>
<evidence type="ECO:0000313" key="8">
    <source>
        <dbReference type="Proteomes" id="UP000199662"/>
    </source>
</evidence>
<feature type="transmembrane region" description="Helical" evidence="4">
    <location>
        <begin position="183"/>
        <end position="202"/>
    </location>
</feature>
<keyword evidence="8" id="KW-1185">Reference proteome</keyword>
<dbReference type="InterPro" id="IPR024478">
    <property type="entry name" value="HlyB_4HB_MCP"/>
</dbReference>
<evidence type="ECO:0000313" key="7">
    <source>
        <dbReference type="EMBL" id="SEJ86358.1"/>
    </source>
</evidence>
<proteinExistence type="inferred from homology"/>
<dbReference type="InterPro" id="IPR004089">
    <property type="entry name" value="MCPsignal_dom"/>
</dbReference>
<evidence type="ECO:0000259" key="6">
    <source>
        <dbReference type="PROSITE" id="PS50885"/>
    </source>
</evidence>
<protein>
    <submittedName>
        <fullName evidence="7">Methyl-accepting chemotaxis protein</fullName>
    </submittedName>
</protein>
<dbReference type="PANTHER" id="PTHR32089:SF112">
    <property type="entry name" value="LYSOZYME-LIKE PROTEIN-RELATED"/>
    <property type="match status" value="1"/>
</dbReference>
<dbReference type="InterPro" id="IPR003660">
    <property type="entry name" value="HAMP_dom"/>
</dbReference>
<keyword evidence="4" id="KW-0812">Transmembrane</keyword>
<reference evidence="7 8" key="1">
    <citation type="submission" date="2016-10" db="EMBL/GenBank/DDBJ databases">
        <authorList>
            <person name="de Groot N.N."/>
        </authorList>
    </citation>
    <scope>NUCLEOTIDE SEQUENCE [LARGE SCALE GENOMIC DNA]</scope>
    <source>
        <strain evidence="7 8">DSM 2179</strain>
    </source>
</reference>
<evidence type="ECO:0000259" key="5">
    <source>
        <dbReference type="PROSITE" id="PS50111"/>
    </source>
</evidence>
<keyword evidence="4" id="KW-0472">Membrane</keyword>
<dbReference type="CDD" id="cd06225">
    <property type="entry name" value="HAMP"/>
    <property type="match status" value="1"/>
</dbReference>
<dbReference type="SMART" id="SM00283">
    <property type="entry name" value="MA"/>
    <property type="match status" value="1"/>
</dbReference>
<dbReference type="Gene3D" id="1.10.287.950">
    <property type="entry name" value="Methyl-accepting chemotaxis protein"/>
    <property type="match status" value="1"/>
</dbReference>
<dbReference type="EMBL" id="FNZK01000020">
    <property type="protein sequence ID" value="SEJ86358.1"/>
    <property type="molecule type" value="Genomic_DNA"/>
</dbReference>
<dbReference type="Pfam" id="PF00015">
    <property type="entry name" value="MCPsignal"/>
    <property type="match status" value="1"/>
</dbReference>
<evidence type="ECO:0000256" key="2">
    <source>
        <dbReference type="ARBA" id="ARBA00029447"/>
    </source>
</evidence>
<dbReference type="PROSITE" id="PS50111">
    <property type="entry name" value="CHEMOTAXIS_TRANSDUC_2"/>
    <property type="match status" value="1"/>
</dbReference>
<sequence>MNWNLNKKIIMAFAVVIAIVAVMSAFTYYEVGQLNQMHIQAARSHMEKMSLAQGISADIANEAVAMRRFNFTGDTNDITVFNTYRTQSEDKLKQLESILSVEKNKIIVERIHQGKAEYESIAEKSFIAKKENNINEVSRYMSEAGRPYKAAMEASIQMISNVDDFVKADEQLTNEQVVSIQRMLLIVNIFVAFIALGIGQYISRKISRPAQAVSRAAAAIADGNLSQPDVLVDTNDEIGELGRSFNQMKKNLSEVMRTVANTAEQVAASSEELTSSAEQSARASEQGAQAITAVAESATHQLKSIDHTSAVVQTLSAGLEEAAASVNEVTEQSSQASQAAVDGAQAVTKAVTQMKYIEETVTFSSKVVSKLGESSKEIGQIIETISGIAAQTNLLALNAAIEAARAGEQGRGFAVVAEEVRKLAEQSQGAAKQITILIDGIQTDTADAVTAMENGTKEVAIGVDVVQVTGTAFEHIKSIVFRVADQMKEMSTVIDHMAEGSQQIVVAVGEIDRKSKVVAAESEHVAAVTEEQSASAQEIAASSNALAEMARNMQKAVHRFRF</sequence>
<feature type="domain" description="Methyl-accepting transducer" evidence="5">
    <location>
        <begin position="276"/>
        <end position="512"/>
    </location>
</feature>
<feature type="transmembrane region" description="Helical" evidence="4">
    <location>
        <begin position="9"/>
        <end position="29"/>
    </location>
</feature>